<dbReference type="AlphaFoldDB" id="A0A375FI62"/>
<reference evidence="2" key="1">
    <citation type="submission" date="2018-01" db="EMBL/GenBank/DDBJ databases">
        <authorList>
            <person name="Clerissi C."/>
        </authorList>
    </citation>
    <scope>NUCLEOTIDE SEQUENCE</scope>
    <source>
        <strain evidence="2">Cupriavidus taiwanensis STM 8556</strain>
    </source>
</reference>
<reference evidence="3 4" key="2">
    <citation type="submission" date="2018-01" db="EMBL/GenBank/DDBJ databases">
        <authorList>
            <person name="Gaut B.S."/>
            <person name="Morton B.R."/>
            <person name="Clegg M.T."/>
            <person name="Duvall M.R."/>
        </authorList>
    </citation>
    <scope>NUCLEOTIDE SEQUENCE [LARGE SCALE GENOMIC DNA]</scope>
    <source>
        <strain evidence="3">Cupriavidus taiwanensis STM 8555</strain>
        <plasmid evidence="3">I</plasmid>
    </source>
</reference>
<organism evidence="2 4">
    <name type="scientific">Cupriavidus taiwanensis</name>
    <dbReference type="NCBI Taxonomy" id="164546"/>
    <lineage>
        <taxon>Bacteria</taxon>
        <taxon>Pseudomonadati</taxon>
        <taxon>Pseudomonadota</taxon>
        <taxon>Betaproteobacteria</taxon>
        <taxon>Burkholderiales</taxon>
        <taxon>Burkholderiaceae</taxon>
        <taxon>Cupriavidus</taxon>
    </lineage>
</organism>
<dbReference type="EMBL" id="OFTH01000054">
    <property type="protein sequence ID" value="SOZ75346.1"/>
    <property type="molecule type" value="Genomic_DNA"/>
</dbReference>
<evidence type="ECO:0000256" key="1">
    <source>
        <dbReference type="SAM" id="SignalP"/>
    </source>
</evidence>
<feature type="signal peptide" evidence="1">
    <location>
        <begin position="1"/>
        <end position="22"/>
    </location>
</feature>
<evidence type="ECO:0000313" key="4">
    <source>
        <dbReference type="Proteomes" id="UP000256952"/>
    </source>
</evidence>
<name>A0A375FI62_9BURK</name>
<keyword evidence="3" id="KW-0614">Plasmid</keyword>
<dbReference type="EMBL" id="LT984809">
    <property type="protein sequence ID" value="SPD49067.1"/>
    <property type="molecule type" value="Genomic_DNA"/>
</dbReference>
<accession>A0A375FI62</accession>
<feature type="chain" id="PRO_5039986784" description="Lipoprotein" evidence="1">
    <location>
        <begin position="23"/>
        <end position="254"/>
    </location>
</feature>
<keyword evidence="1" id="KW-0732">Signal</keyword>
<protein>
    <recommendedName>
        <fullName evidence="5">Lipoprotein</fullName>
    </recommendedName>
</protein>
<proteinExistence type="predicted"/>
<gene>
    <name evidence="3" type="ORF">CBM2612_P0412</name>
    <name evidence="2" type="ORF">CBM2613_U30017</name>
</gene>
<evidence type="ECO:0000313" key="2">
    <source>
        <dbReference type="EMBL" id="SOZ75346.1"/>
    </source>
</evidence>
<dbReference type="Proteomes" id="UP000256952">
    <property type="component" value="Unassembled WGS sequence"/>
</dbReference>
<sequence length="254" mass="26715">MKQILWIAALSLALPACTPITAKSRASAVGASSEAAAAVCPSKPNMVGCEKGMWALNRSGFAVIAVLDQNATYRICVNRGSKGPVLVAVDQAVINPQGNLPAIYPPPTAEQAFNSACSLVTGKTIHVQAVDTLSNPQPAFGEYQRMDGVNPLNNLHPFHLQMVAGADKDNSALLTSTQETRLHRVCIGPLAPPDSLGEGRRHIYTDKGYVLAKGNASRGFAFSNSTCVDLSAKQVVLFGPIPAPNESVSGFVAY</sequence>
<evidence type="ECO:0008006" key="5">
    <source>
        <dbReference type="Google" id="ProtNLM"/>
    </source>
</evidence>
<geneLocation type="plasmid" evidence="3">
    <name>I</name>
</geneLocation>
<evidence type="ECO:0000313" key="3">
    <source>
        <dbReference type="EMBL" id="SPD49067.1"/>
    </source>
</evidence>
<dbReference type="RefSeq" id="WP_147298478.1">
    <property type="nucleotide sequence ID" value="NZ_LT984809.1"/>
</dbReference>